<dbReference type="AlphaFoldDB" id="A0A1H7SIG1"/>
<feature type="domain" description="DUF4097" evidence="2">
    <location>
        <begin position="51"/>
        <end position="323"/>
    </location>
</feature>
<gene>
    <name evidence="3" type="ORF">SAMN05661044_03248</name>
</gene>
<sequence length="326" mass="33812">MKRIYFLAVMCSSYIVAFSQNQNIPYLTKSLSAANIRSVDMQTSGGSLSVEGVNSADAKLEVYVHGNNGNKNLSKEEIDRRIKEGYDLNITTNGGQLVVVAKQKKGFNDWKKSLSISFKAYVPKNASTSLRTSGGSLSLSGLTGVAEGNTSGGSIRLSNMNNSVNMKTSGGSISAENSSGNINLTTSGGSINLSDLKGAINAVTSGGSIKADGVNGELLAKTSGGSIRVDRMEGSVDLATSAGSTSVNMLSVDKYVKIAVSAGQVNLHLPKNKGMDLDLRASKVNLPSVNNFSGSQEKEKVTGKLNGGGVPVEVAVSSGSLNVETN</sequence>
<dbReference type="EMBL" id="FOAF01000003">
    <property type="protein sequence ID" value="SEL72471.1"/>
    <property type="molecule type" value="Genomic_DNA"/>
</dbReference>
<dbReference type="OrthoDB" id="1523429at2"/>
<dbReference type="InterPro" id="IPR025164">
    <property type="entry name" value="Toastrack_DUF4097"/>
</dbReference>
<dbReference type="STRING" id="407022.SAMN05661044_03248"/>
<dbReference type="Proteomes" id="UP000199421">
    <property type="component" value="Unassembled WGS sequence"/>
</dbReference>
<dbReference type="RefSeq" id="WP_093326385.1">
    <property type="nucleotide sequence ID" value="NZ_FOAF01000003.1"/>
</dbReference>
<dbReference type="PANTHER" id="PTHR34094">
    <property type="match status" value="1"/>
</dbReference>
<keyword evidence="4" id="KW-1185">Reference proteome</keyword>
<evidence type="ECO:0000313" key="4">
    <source>
        <dbReference type="Proteomes" id="UP000199421"/>
    </source>
</evidence>
<dbReference type="Pfam" id="PF13349">
    <property type="entry name" value="DUF4097"/>
    <property type="match status" value="1"/>
</dbReference>
<evidence type="ECO:0000256" key="1">
    <source>
        <dbReference type="SAM" id="SignalP"/>
    </source>
</evidence>
<dbReference type="PANTHER" id="PTHR34094:SF1">
    <property type="entry name" value="PROTEIN FAM185A"/>
    <property type="match status" value="1"/>
</dbReference>
<proteinExistence type="predicted"/>
<keyword evidence="1" id="KW-0732">Signal</keyword>
<name>A0A1H7SIG1_OLID1</name>
<evidence type="ECO:0000313" key="3">
    <source>
        <dbReference type="EMBL" id="SEL72471.1"/>
    </source>
</evidence>
<feature type="chain" id="PRO_5011674534" evidence="1">
    <location>
        <begin position="18"/>
        <end position="326"/>
    </location>
</feature>
<reference evidence="4" key="1">
    <citation type="submission" date="2016-10" db="EMBL/GenBank/DDBJ databases">
        <authorList>
            <person name="Varghese N."/>
            <person name="Submissions S."/>
        </authorList>
    </citation>
    <scope>NUCLEOTIDE SEQUENCE [LARGE SCALE GENOMIC DNA]</scope>
    <source>
        <strain evidence="4">DSM 18733</strain>
    </source>
</reference>
<organism evidence="3 4">
    <name type="scientific">Olivibacter domesticus</name>
    <name type="common">Pseudosphingobacterium domesticum</name>
    <dbReference type="NCBI Taxonomy" id="407022"/>
    <lineage>
        <taxon>Bacteria</taxon>
        <taxon>Pseudomonadati</taxon>
        <taxon>Bacteroidota</taxon>
        <taxon>Sphingobacteriia</taxon>
        <taxon>Sphingobacteriales</taxon>
        <taxon>Sphingobacteriaceae</taxon>
        <taxon>Olivibacter</taxon>
    </lineage>
</organism>
<evidence type="ECO:0000259" key="2">
    <source>
        <dbReference type="Pfam" id="PF13349"/>
    </source>
</evidence>
<feature type="signal peptide" evidence="1">
    <location>
        <begin position="1"/>
        <end position="17"/>
    </location>
</feature>
<protein>
    <submittedName>
        <fullName evidence="3">Putative adhesin</fullName>
    </submittedName>
</protein>
<accession>A0A1H7SIG1</accession>